<dbReference type="PROSITE" id="PS50893">
    <property type="entry name" value="ABC_TRANSPORTER_2"/>
    <property type="match status" value="2"/>
</dbReference>
<dbReference type="EMBL" id="DF820469">
    <property type="protein sequence ID" value="GAK59278.1"/>
    <property type="molecule type" value="Genomic_DNA"/>
</dbReference>
<feature type="domain" description="ABC transporter" evidence="10">
    <location>
        <begin position="252"/>
        <end position="495"/>
    </location>
</feature>
<evidence type="ECO:0000256" key="6">
    <source>
        <dbReference type="ARBA" id="ARBA00022741"/>
    </source>
</evidence>
<dbReference type="PANTHER" id="PTHR43790">
    <property type="entry name" value="CARBOHYDRATE TRANSPORT ATP-BINDING PROTEIN MG119-RELATED"/>
    <property type="match status" value="1"/>
</dbReference>
<dbReference type="GO" id="GO:0016887">
    <property type="term" value="F:ATP hydrolysis activity"/>
    <property type="evidence" value="ECO:0007669"/>
    <property type="project" value="InterPro"/>
</dbReference>
<comment type="subcellular location">
    <subcellularLocation>
        <location evidence="1">Cell membrane</location>
        <topology evidence="1">Peripheral membrane protein</topology>
    </subcellularLocation>
</comment>
<evidence type="ECO:0000259" key="10">
    <source>
        <dbReference type="PROSITE" id="PS50893"/>
    </source>
</evidence>
<keyword evidence="8" id="KW-1278">Translocase</keyword>
<dbReference type="InterPro" id="IPR003593">
    <property type="entry name" value="AAA+_ATPase"/>
</dbReference>
<evidence type="ECO:0000256" key="7">
    <source>
        <dbReference type="ARBA" id="ARBA00022840"/>
    </source>
</evidence>
<dbReference type="CDD" id="cd03215">
    <property type="entry name" value="ABC_Carb_Monos_II"/>
    <property type="match status" value="1"/>
</dbReference>
<evidence type="ECO:0000256" key="2">
    <source>
        <dbReference type="ARBA" id="ARBA00022448"/>
    </source>
</evidence>
<keyword evidence="3" id="KW-1003">Cell membrane</keyword>
<dbReference type="GO" id="GO:0005886">
    <property type="term" value="C:plasma membrane"/>
    <property type="evidence" value="ECO:0007669"/>
    <property type="project" value="UniProtKB-SubCell"/>
</dbReference>
<evidence type="ECO:0000313" key="11">
    <source>
        <dbReference type="EMBL" id="GAK59278.1"/>
    </source>
</evidence>
<keyword evidence="6" id="KW-0547">Nucleotide-binding</keyword>
<dbReference type="SUPFAM" id="SSF52540">
    <property type="entry name" value="P-loop containing nucleoside triphosphate hydrolases"/>
    <property type="match status" value="2"/>
</dbReference>
<dbReference type="InterPro" id="IPR027417">
    <property type="entry name" value="P-loop_NTPase"/>
</dbReference>
<dbReference type="SMART" id="SM00382">
    <property type="entry name" value="AAA"/>
    <property type="match status" value="2"/>
</dbReference>
<protein>
    <submittedName>
        <fullName evidence="11">ABC transporter related protein</fullName>
    </submittedName>
</protein>
<accession>A0A081C3X3</accession>
<keyword evidence="7" id="KW-0067">ATP-binding</keyword>
<dbReference type="Proteomes" id="UP000030661">
    <property type="component" value="Unassembled WGS sequence"/>
</dbReference>
<evidence type="ECO:0000256" key="8">
    <source>
        <dbReference type="ARBA" id="ARBA00022967"/>
    </source>
</evidence>
<dbReference type="CDD" id="cd03216">
    <property type="entry name" value="ABC_Carb_Monos_I"/>
    <property type="match status" value="1"/>
</dbReference>
<evidence type="ECO:0000313" key="12">
    <source>
        <dbReference type="Proteomes" id="UP000030661"/>
    </source>
</evidence>
<dbReference type="STRING" id="1499967.U27_06255"/>
<evidence type="ECO:0000256" key="5">
    <source>
        <dbReference type="ARBA" id="ARBA00022737"/>
    </source>
</evidence>
<evidence type="ECO:0000256" key="3">
    <source>
        <dbReference type="ARBA" id="ARBA00022475"/>
    </source>
</evidence>
<feature type="domain" description="ABC transporter" evidence="10">
    <location>
        <begin position="5"/>
        <end position="242"/>
    </location>
</feature>
<keyword evidence="5" id="KW-0677">Repeat</keyword>
<evidence type="ECO:0000256" key="9">
    <source>
        <dbReference type="ARBA" id="ARBA00023136"/>
    </source>
</evidence>
<dbReference type="PROSITE" id="PS00211">
    <property type="entry name" value="ABC_TRANSPORTER_1"/>
    <property type="match status" value="1"/>
</dbReference>
<proteinExistence type="predicted"/>
<dbReference type="Gene3D" id="3.40.50.300">
    <property type="entry name" value="P-loop containing nucleotide triphosphate hydrolases"/>
    <property type="match status" value="2"/>
</dbReference>
<dbReference type="FunFam" id="3.40.50.300:FF:000127">
    <property type="entry name" value="Ribose import ATP-binding protein RbsA"/>
    <property type="match status" value="1"/>
</dbReference>
<dbReference type="AlphaFoldDB" id="A0A081C3X3"/>
<sequence>MNTIIAVTDISKAYGGVKALNSVSFDLLKGEVHALVGQNGAGKSTLIRILSGATQADEGRIFYDGQEAHISSPRAAFNMGIATVYQEPSIYPDLNVVENIYMGRELKDRFGNILWDEQRQQAISIFQTLNIDPHFLDSRMGDLGMGIQQLVLIAKALSHEAKMMIFDEPTSILSEKETETLFDIIRRLKKREVGIIYISHRLEEVFEIADRVTIMRDGEVKGTFQTQELTRDNIIEMMAGKALMSPTDRKSTRTDEQVLEVRNLSSPSRYHDVSFALHKGEILGIFGLVGSGRTDVAQAVFGANPPESGQIFVHGTAVTLHHPSQALKHGIAYLPKDRKVEGLFGIMTIMENLSISIIQLLSRFGFFVDFRREIAFASQTVQETSIKIPGLKSKVTALSGGNQQKVVLARWLAQNPKILILDEPTRGIDVASKEEIHNRIFALASQGISIIIISSELPEVMKLSDRVLVMHEGKISGTFAQGEADSTTILKAAIG</sequence>
<evidence type="ECO:0000256" key="1">
    <source>
        <dbReference type="ARBA" id="ARBA00004202"/>
    </source>
</evidence>
<dbReference type="GO" id="GO:0005524">
    <property type="term" value="F:ATP binding"/>
    <property type="evidence" value="ECO:0007669"/>
    <property type="project" value="UniProtKB-KW"/>
</dbReference>
<organism evidence="11">
    <name type="scientific">Vecturithrix granuli</name>
    <dbReference type="NCBI Taxonomy" id="1499967"/>
    <lineage>
        <taxon>Bacteria</taxon>
        <taxon>Candidatus Moduliflexota</taxon>
        <taxon>Candidatus Vecturitrichia</taxon>
        <taxon>Candidatus Vecturitrichales</taxon>
        <taxon>Candidatus Vecturitrichaceae</taxon>
        <taxon>Candidatus Vecturithrix</taxon>
    </lineage>
</organism>
<keyword evidence="12" id="KW-1185">Reference proteome</keyword>
<gene>
    <name evidence="11" type="ORF">U27_06255</name>
</gene>
<dbReference type="InterPro" id="IPR050107">
    <property type="entry name" value="ABC_carbohydrate_import_ATPase"/>
</dbReference>
<keyword evidence="4" id="KW-0762">Sugar transport</keyword>
<keyword evidence="9" id="KW-0472">Membrane</keyword>
<dbReference type="HOGENOM" id="CLU_000604_92_2_0"/>
<dbReference type="Pfam" id="PF00005">
    <property type="entry name" value="ABC_tran"/>
    <property type="match status" value="2"/>
</dbReference>
<reference evidence="11" key="1">
    <citation type="journal article" date="2015" name="PeerJ">
        <title>First genomic representation of candidate bacterial phylum KSB3 points to enhanced environmental sensing as a trigger of wastewater bulking.</title>
        <authorList>
            <person name="Sekiguchi Y."/>
            <person name="Ohashi A."/>
            <person name="Parks D.H."/>
            <person name="Yamauchi T."/>
            <person name="Tyson G.W."/>
            <person name="Hugenholtz P."/>
        </authorList>
    </citation>
    <scope>NUCLEOTIDE SEQUENCE [LARGE SCALE GENOMIC DNA]</scope>
</reference>
<keyword evidence="2" id="KW-0813">Transport</keyword>
<dbReference type="InterPro" id="IPR017871">
    <property type="entry name" value="ABC_transporter-like_CS"/>
</dbReference>
<dbReference type="InterPro" id="IPR003439">
    <property type="entry name" value="ABC_transporter-like_ATP-bd"/>
</dbReference>
<evidence type="ECO:0000256" key="4">
    <source>
        <dbReference type="ARBA" id="ARBA00022597"/>
    </source>
</evidence>
<dbReference type="eggNOG" id="COG1129">
    <property type="taxonomic scope" value="Bacteria"/>
</dbReference>
<dbReference type="PANTHER" id="PTHR43790:SF3">
    <property type="entry name" value="D-ALLOSE IMPORT ATP-BINDING PROTEIN ALSA-RELATED"/>
    <property type="match status" value="1"/>
</dbReference>
<name>A0A081C3X3_VECG1</name>